<comment type="similarity">
    <text evidence="1">Belongs to the LysR transcriptional regulatory family.</text>
</comment>
<evidence type="ECO:0000313" key="7">
    <source>
        <dbReference type="EMBL" id="TKW60605.1"/>
    </source>
</evidence>
<dbReference type="PROSITE" id="PS50931">
    <property type="entry name" value="HTH_LYSR"/>
    <property type="match status" value="1"/>
</dbReference>
<feature type="domain" description="HTH lysR-type" evidence="6">
    <location>
        <begin position="3"/>
        <end position="60"/>
    </location>
</feature>
<dbReference type="InterPro" id="IPR036390">
    <property type="entry name" value="WH_DNA-bd_sf"/>
</dbReference>
<dbReference type="Gene3D" id="3.40.190.10">
    <property type="entry name" value="Periplasmic binding protein-like II"/>
    <property type="match status" value="2"/>
</dbReference>
<organism evidence="7 8">
    <name type="scientific">Blastochloris viridis</name>
    <name type="common">Rhodopseudomonas viridis</name>
    <dbReference type="NCBI Taxonomy" id="1079"/>
    <lineage>
        <taxon>Bacteria</taxon>
        <taxon>Pseudomonadati</taxon>
        <taxon>Pseudomonadota</taxon>
        <taxon>Alphaproteobacteria</taxon>
        <taxon>Hyphomicrobiales</taxon>
        <taxon>Blastochloridaceae</taxon>
        <taxon>Blastochloris</taxon>
    </lineage>
</organism>
<accession>A0A6N4QZ27</accession>
<comment type="caution">
    <text evidence="7">The sequence shown here is derived from an EMBL/GenBank/DDBJ whole genome shotgun (WGS) entry which is preliminary data.</text>
</comment>
<dbReference type="SUPFAM" id="SSF53850">
    <property type="entry name" value="Periplasmic binding protein-like II"/>
    <property type="match status" value="1"/>
</dbReference>
<evidence type="ECO:0000256" key="2">
    <source>
        <dbReference type="ARBA" id="ARBA00023015"/>
    </source>
</evidence>
<dbReference type="AlphaFoldDB" id="A0A6N4QZ27"/>
<sequence>MGMNLRDLQYVLLVAEYKHFGKAAEAAHVSQPTLSSQIKKLEDELGVVLFERDSRNVALTAAGAAIVAEAAQVRARVNAIKDVAQVYNDPLGGEVRLGVIASLAPFLMPELLERVGFDAPRLDVMVHEGLTDPLLLRLMNRELDAVLMASEVEPEGLQDMPLFDEPFYMACARAHPLAELQAVPMEMIGQDSLLLLDEGHCLRAQALDVCMVDSVDARVKASSLQTLIRMVERNRGVTLLPHLATRQLHTLAVKPIDGEPVYRTVRLVTRKNYLRTGAMEMIAKAACDEAQAAGLTVR</sequence>
<dbReference type="PRINTS" id="PR00039">
    <property type="entry name" value="HTHLYSR"/>
</dbReference>
<dbReference type="SUPFAM" id="SSF46785">
    <property type="entry name" value="Winged helix' DNA-binding domain"/>
    <property type="match status" value="1"/>
</dbReference>
<gene>
    <name evidence="7" type="ORF">DI628_06795</name>
</gene>
<dbReference type="Gene3D" id="1.10.10.10">
    <property type="entry name" value="Winged helix-like DNA-binding domain superfamily/Winged helix DNA-binding domain"/>
    <property type="match status" value="1"/>
</dbReference>
<dbReference type="Pfam" id="PF00126">
    <property type="entry name" value="HTH_1"/>
    <property type="match status" value="1"/>
</dbReference>
<evidence type="ECO:0000313" key="8">
    <source>
        <dbReference type="Proteomes" id="UP000320948"/>
    </source>
</evidence>
<dbReference type="InterPro" id="IPR000847">
    <property type="entry name" value="LysR_HTH_N"/>
</dbReference>
<dbReference type="PANTHER" id="PTHR30346:SF26">
    <property type="entry name" value="HYDROGEN PEROXIDE-INDUCIBLE GENES ACTIVATOR"/>
    <property type="match status" value="1"/>
</dbReference>
<dbReference type="FunFam" id="1.10.10.10:FF:000001">
    <property type="entry name" value="LysR family transcriptional regulator"/>
    <property type="match status" value="1"/>
</dbReference>
<dbReference type="GO" id="GO:0032993">
    <property type="term" value="C:protein-DNA complex"/>
    <property type="evidence" value="ECO:0007669"/>
    <property type="project" value="TreeGrafter"/>
</dbReference>
<dbReference type="EMBL" id="VAFM01000002">
    <property type="protein sequence ID" value="TKW60605.1"/>
    <property type="molecule type" value="Genomic_DNA"/>
</dbReference>
<dbReference type="InterPro" id="IPR005119">
    <property type="entry name" value="LysR_subst-bd"/>
</dbReference>
<dbReference type="CDD" id="cd08411">
    <property type="entry name" value="PBP2_OxyR"/>
    <property type="match status" value="1"/>
</dbReference>
<evidence type="ECO:0000256" key="4">
    <source>
        <dbReference type="ARBA" id="ARBA00023159"/>
    </source>
</evidence>
<dbReference type="InterPro" id="IPR036388">
    <property type="entry name" value="WH-like_DNA-bd_sf"/>
</dbReference>
<keyword evidence="3" id="KW-0238">DNA-binding</keyword>
<dbReference type="Proteomes" id="UP000320948">
    <property type="component" value="Unassembled WGS sequence"/>
</dbReference>
<evidence type="ECO:0000256" key="1">
    <source>
        <dbReference type="ARBA" id="ARBA00009437"/>
    </source>
</evidence>
<dbReference type="GO" id="GO:0003700">
    <property type="term" value="F:DNA-binding transcription factor activity"/>
    <property type="evidence" value="ECO:0007669"/>
    <property type="project" value="InterPro"/>
</dbReference>
<dbReference type="PANTHER" id="PTHR30346">
    <property type="entry name" value="TRANSCRIPTIONAL DUAL REGULATOR HCAR-RELATED"/>
    <property type="match status" value="1"/>
</dbReference>
<evidence type="ECO:0000259" key="6">
    <source>
        <dbReference type="PROSITE" id="PS50931"/>
    </source>
</evidence>
<keyword evidence="4" id="KW-0010">Activator</keyword>
<dbReference type="Pfam" id="PF03466">
    <property type="entry name" value="LysR_substrate"/>
    <property type="match status" value="1"/>
</dbReference>
<keyword evidence="2" id="KW-0805">Transcription regulation</keyword>
<evidence type="ECO:0000256" key="3">
    <source>
        <dbReference type="ARBA" id="ARBA00023125"/>
    </source>
</evidence>
<evidence type="ECO:0000256" key="5">
    <source>
        <dbReference type="ARBA" id="ARBA00023163"/>
    </source>
</evidence>
<keyword evidence="5" id="KW-0804">Transcription</keyword>
<reference evidence="7 8" key="1">
    <citation type="journal article" date="2017" name="Nat. Commun.">
        <title>In situ click chemistry generation of cyclooxygenase-2 inhibitors.</title>
        <authorList>
            <person name="Bhardwaj A."/>
            <person name="Kaur J."/>
            <person name="Wuest M."/>
            <person name="Wuest F."/>
        </authorList>
    </citation>
    <scope>NUCLEOTIDE SEQUENCE [LARGE SCALE GENOMIC DNA]</scope>
    <source>
        <strain evidence="7">S2_018_000_R2_106</strain>
    </source>
</reference>
<name>A0A6N4QZ27_BLAVI</name>
<protein>
    <submittedName>
        <fullName evidence="7">LysR family transcriptional regulator</fullName>
    </submittedName>
</protein>
<proteinExistence type="inferred from homology"/>
<dbReference type="GO" id="GO:0003677">
    <property type="term" value="F:DNA binding"/>
    <property type="evidence" value="ECO:0007669"/>
    <property type="project" value="UniProtKB-KW"/>
</dbReference>